<name>A0A0E9R0R1_ANGAN</name>
<dbReference type="AlphaFoldDB" id="A0A0E9R0R1"/>
<dbReference type="EMBL" id="GBXM01085831">
    <property type="protein sequence ID" value="JAH22746.1"/>
    <property type="molecule type" value="Transcribed_RNA"/>
</dbReference>
<organism evidence="1">
    <name type="scientific">Anguilla anguilla</name>
    <name type="common">European freshwater eel</name>
    <name type="synonym">Muraena anguilla</name>
    <dbReference type="NCBI Taxonomy" id="7936"/>
    <lineage>
        <taxon>Eukaryota</taxon>
        <taxon>Metazoa</taxon>
        <taxon>Chordata</taxon>
        <taxon>Craniata</taxon>
        <taxon>Vertebrata</taxon>
        <taxon>Euteleostomi</taxon>
        <taxon>Actinopterygii</taxon>
        <taxon>Neopterygii</taxon>
        <taxon>Teleostei</taxon>
        <taxon>Anguilliformes</taxon>
        <taxon>Anguillidae</taxon>
        <taxon>Anguilla</taxon>
    </lineage>
</organism>
<accession>A0A0E9R0R1</accession>
<proteinExistence type="predicted"/>
<reference evidence="1" key="1">
    <citation type="submission" date="2014-11" db="EMBL/GenBank/DDBJ databases">
        <authorList>
            <person name="Amaro Gonzalez C."/>
        </authorList>
    </citation>
    <scope>NUCLEOTIDE SEQUENCE</scope>
</reference>
<evidence type="ECO:0000313" key="1">
    <source>
        <dbReference type="EMBL" id="JAH22746.1"/>
    </source>
</evidence>
<protein>
    <submittedName>
        <fullName evidence="1">Uncharacterized protein</fullName>
    </submittedName>
</protein>
<sequence length="43" mass="5169">MNYVYLTLRDPDIAVTEFVLLLKPCCRRPLKNMLKIEHFYVLV</sequence>
<reference evidence="1" key="2">
    <citation type="journal article" date="2015" name="Fish Shellfish Immunol.">
        <title>Early steps in the European eel (Anguilla anguilla)-Vibrio vulnificus interaction in the gills: Role of the RtxA13 toxin.</title>
        <authorList>
            <person name="Callol A."/>
            <person name="Pajuelo D."/>
            <person name="Ebbesson L."/>
            <person name="Teles M."/>
            <person name="MacKenzie S."/>
            <person name="Amaro C."/>
        </authorList>
    </citation>
    <scope>NUCLEOTIDE SEQUENCE</scope>
</reference>